<name>A0ABS8WCH1_9GAMM</name>
<feature type="signal peptide" evidence="1">
    <location>
        <begin position="1"/>
        <end position="17"/>
    </location>
</feature>
<proteinExistence type="predicted"/>
<evidence type="ECO:0000313" key="2">
    <source>
        <dbReference type="EMBL" id="MCE2595040.1"/>
    </source>
</evidence>
<gene>
    <name evidence="2" type="ORF">K6Y31_09445</name>
</gene>
<keyword evidence="3" id="KW-1185">Reference proteome</keyword>
<reference evidence="2 3" key="1">
    <citation type="journal article" date="2022" name="Environ. Microbiol. Rep.">
        <title>Eco-phylogenetic analyses reveal divergent evolution of vitamin B12 metabolism in the marine bacterial family 'Psychromonadaceae'.</title>
        <authorList>
            <person name="Jin X."/>
            <person name="Yang Y."/>
            <person name="Cao H."/>
            <person name="Gao B."/>
            <person name="Zhao Z."/>
        </authorList>
    </citation>
    <scope>NUCLEOTIDE SEQUENCE [LARGE SCALE GENOMIC DNA]</scope>
    <source>
        <strain evidence="2 3">MKS20</strain>
    </source>
</reference>
<dbReference type="RefSeq" id="WP_233052545.1">
    <property type="nucleotide sequence ID" value="NZ_JAIMJA010000008.1"/>
</dbReference>
<dbReference type="SMART" id="SM00028">
    <property type="entry name" value="TPR"/>
    <property type="match status" value="4"/>
</dbReference>
<evidence type="ECO:0000256" key="1">
    <source>
        <dbReference type="SAM" id="SignalP"/>
    </source>
</evidence>
<comment type="caution">
    <text evidence="2">The sequence shown here is derived from an EMBL/GenBank/DDBJ whole genome shotgun (WGS) entry which is preliminary data.</text>
</comment>
<feature type="chain" id="PRO_5046623452" description="Tetratricopeptide repeat protein" evidence="1">
    <location>
        <begin position="18"/>
        <end position="401"/>
    </location>
</feature>
<organism evidence="2 3">
    <name type="scientific">Motilimonas cestriensis</name>
    <dbReference type="NCBI Taxonomy" id="2742685"/>
    <lineage>
        <taxon>Bacteria</taxon>
        <taxon>Pseudomonadati</taxon>
        <taxon>Pseudomonadota</taxon>
        <taxon>Gammaproteobacteria</taxon>
        <taxon>Alteromonadales</taxon>
        <taxon>Alteromonadales genera incertae sedis</taxon>
        <taxon>Motilimonas</taxon>
    </lineage>
</organism>
<dbReference type="Proteomes" id="UP001201273">
    <property type="component" value="Unassembled WGS sequence"/>
</dbReference>
<dbReference type="SUPFAM" id="SSF48452">
    <property type="entry name" value="TPR-like"/>
    <property type="match status" value="2"/>
</dbReference>
<dbReference type="InterPro" id="IPR019734">
    <property type="entry name" value="TPR_rpt"/>
</dbReference>
<evidence type="ECO:0008006" key="4">
    <source>
        <dbReference type="Google" id="ProtNLM"/>
    </source>
</evidence>
<sequence length="401" mass="44694">MKWLMIVLGLFCFPVLASEPSLSAALAKQVKPAYQFYQQEQYGEALRVIKAVQPKAGFELAYIKRFQGNLHWQLNQPAAAITSLSQAVAENALPKDQQSQTQRMLGDLYLSQAKAKSALKHYQQVTGAQRDAALYLNMAQAHYQLAQWQGVVKAAERAIKLSKGFNKSATTLLLTGYYQQKNYAKAATILTQLTQYEPNNKQWWQQLSSVYLQMSDKKRALSTLEIAYQAGMLSSAAELKNLARLRANAGLPYQAADLFASQLKNQTLPYNTSTLKELAGYWQLAREYQRAATVWGQVAKLTGSPEHYLQQVALYSLLQQPKLALSVLETMPTNGVAGKVALAKTQAWYELNQYQKALKFAQKAQQQQATAKQGASWVAMLETKLAAKLETNIESGQGRVL</sequence>
<dbReference type="Gene3D" id="1.25.40.10">
    <property type="entry name" value="Tetratricopeptide repeat domain"/>
    <property type="match status" value="2"/>
</dbReference>
<evidence type="ECO:0000313" key="3">
    <source>
        <dbReference type="Proteomes" id="UP001201273"/>
    </source>
</evidence>
<dbReference type="EMBL" id="JAIMJA010000008">
    <property type="protein sequence ID" value="MCE2595040.1"/>
    <property type="molecule type" value="Genomic_DNA"/>
</dbReference>
<accession>A0ABS8WCH1</accession>
<protein>
    <recommendedName>
        <fullName evidence="4">Tetratricopeptide repeat protein</fullName>
    </recommendedName>
</protein>
<keyword evidence="1" id="KW-0732">Signal</keyword>
<dbReference type="InterPro" id="IPR011990">
    <property type="entry name" value="TPR-like_helical_dom_sf"/>
</dbReference>